<keyword evidence="3" id="KW-1185">Reference proteome</keyword>
<feature type="domain" description="Glycosyl transferase family 1" evidence="1">
    <location>
        <begin position="665"/>
        <end position="777"/>
    </location>
</feature>
<dbReference type="InterPro" id="IPR029044">
    <property type="entry name" value="Nucleotide-diphossugar_trans"/>
</dbReference>
<sequence length="861" mass="96483">MTKTAYFTICSRNYMAYALTLYHSLKKAEPDSAFYCFLVDAPDGTQDLPFPVIACETMNIRGFWDMAFRYTVMEFNTAVKPFCIDYLFDRAKVDAAVYLDPDLYIVRPLTHVHEALENGADIVLTPHALAPLDDGGDPDDVRLMRTGAYNLGFGAFSRSRSSRALVTWWGEQLRTKCVVDLENGLFVDQKFMDLAPCYVDKTAILRHPGYNVAYWNMPHREIAADDGWTVNGEPLHFFHFSGVVPGDGSVFSKHQNRYTAATIGPLKSLLDDYLAGLAGNDHETWKTIPYAYNYFPDGSYIADPLRRAYARNFPQTKPGGREILQDHPALFNATSRRAQRPGCTVPLTTVMYEVWASRSDLRDVFDLNTDQSRIGYLNWFLSSAPSEVRLEEKWLAPAREILSARSQTGTPPVQSGLNLPAMGRTRPTLRATVSRAVLAGAHRLRPLYRHVSPELRQRIVRLLLREGFSGPAGEDNRLAPPAPAPEKAPLDDGLNVFGYFRTESGLGEGARLALRALGEAGVEAAPVTLRTQIFRDALADVDDQDTLPPVRRINLLHVNADEMLTISRRVNESYLDRSYNIGYWAWELENFPEPWSEALDQVDEVWTPSTFVEKSIQARTGKPVMAMPHPLRDRPADMAAAGAFRKAHDIDSDTFLVLTTFDLNSYIDRKNPFAAIAAFKQAFGDSQNAALLMKFHGDKAMKAQRRRLAEAKGEDPRILLVDDVLSSAEMAAMQMSANAFLSLHRSEGFGLNMAECMLREKPVIATGYSGNMDYMTARNSLLVDYAMIPVGQGQYPFPDGQQWADPDVDHAASLLKRVHDDPSAFSEMTREARQTILRDYSAQAIGTRMRERLAAIRQDLD</sequence>
<evidence type="ECO:0000313" key="2">
    <source>
        <dbReference type="EMBL" id="GGD09621.1"/>
    </source>
</evidence>
<gene>
    <name evidence="2" type="ORF">GCM10011342_18140</name>
</gene>
<evidence type="ECO:0000259" key="1">
    <source>
        <dbReference type="Pfam" id="PF00534"/>
    </source>
</evidence>
<dbReference type="SUPFAM" id="SSF53756">
    <property type="entry name" value="UDP-Glycosyltransferase/glycogen phosphorylase"/>
    <property type="match status" value="1"/>
</dbReference>
<dbReference type="PANTHER" id="PTHR46656:SF3">
    <property type="entry name" value="PUTATIVE-RELATED"/>
    <property type="match status" value="1"/>
</dbReference>
<dbReference type="RefSeq" id="WP_188158724.1">
    <property type="nucleotide sequence ID" value="NZ_BMGH01000001.1"/>
</dbReference>
<dbReference type="Gene3D" id="3.40.50.2000">
    <property type="entry name" value="Glycogen Phosphorylase B"/>
    <property type="match status" value="1"/>
</dbReference>
<dbReference type="GO" id="GO:0016757">
    <property type="term" value="F:glycosyltransferase activity"/>
    <property type="evidence" value="ECO:0007669"/>
    <property type="project" value="InterPro"/>
</dbReference>
<dbReference type="Pfam" id="PF00534">
    <property type="entry name" value="Glycos_transf_1"/>
    <property type="match status" value="1"/>
</dbReference>
<dbReference type="AlphaFoldDB" id="A0A8J2V7K1"/>
<evidence type="ECO:0000313" key="3">
    <source>
        <dbReference type="Proteomes" id="UP000613582"/>
    </source>
</evidence>
<dbReference type="SUPFAM" id="SSF53448">
    <property type="entry name" value="Nucleotide-diphospho-sugar transferases"/>
    <property type="match status" value="1"/>
</dbReference>
<name>A0A8J2V7K1_9PROT</name>
<organism evidence="2 3">
    <name type="scientific">Aquisalinus flavus</name>
    <dbReference type="NCBI Taxonomy" id="1526572"/>
    <lineage>
        <taxon>Bacteria</taxon>
        <taxon>Pseudomonadati</taxon>
        <taxon>Pseudomonadota</taxon>
        <taxon>Alphaproteobacteria</taxon>
        <taxon>Parvularculales</taxon>
        <taxon>Parvularculaceae</taxon>
        <taxon>Aquisalinus</taxon>
    </lineage>
</organism>
<dbReference type="InterPro" id="IPR001296">
    <property type="entry name" value="Glyco_trans_1"/>
</dbReference>
<comment type="caution">
    <text evidence="2">The sequence shown here is derived from an EMBL/GenBank/DDBJ whole genome shotgun (WGS) entry which is preliminary data.</text>
</comment>
<dbReference type="EMBL" id="BMGH01000001">
    <property type="protein sequence ID" value="GGD09621.1"/>
    <property type="molecule type" value="Genomic_DNA"/>
</dbReference>
<protein>
    <recommendedName>
        <fullName evidence="1">Glycosyl transferase family 1 domain-containing protein</fullName>
    </recommendedName>
</protein>
<proteinExistence type="predicted"/>
<accession>A0A8J2V7K1</accession>
<dbReference type="Proteomes" id="UP000613582">
    <property type="component" value="Unassembled WGS sequence"/>
</dbReference>
<dbReference type="PANTHER" id="PTHR46656">
    <property type="entry name" value="PUTATIVE-RELATED"/>
    <property type="match status" value="1"/>
</dbReference>
<reference evidence="2" key="2">
    <citation type="submission" date="2020-09" db="EMBL/GenBank/DDBJ databases">
        <authorList>
            <person name="Sun Q."/>
            <person name="Zhou Y."/>
        </authorList>
    </citation>
    <scope>NUCLEOTIDE SEQUENCE</scope>
    <source>
        <strain evidence="2">CGMCC 1.12921</strain>
    </source>
</reference>
<dbReference type="Gene3D" id="3.90.550.10">
    <property type="entry name" value="Spore Coat Polysaccharide Biosynthesis Protein SpsA, Chain A"/>
    <property type="match status" value="1"/>
</dbReference>
<dbReference type="CDD" id="cd01635">
    <property type="entry name" value="Glycosyltransferase_GTB-type"/>
    <property type="match status" value="1"/>
</dbReference>
<reference evidence="2" key="1">
    <citation type="journal article" date="2014" name="Int. J. Syst. Evol. Microbiol.">
        <title>Complete genome sequence of Corynebacterium casei LMG S-19264T (=DSM 44701T), isolated from a smear-ripened cheese.</title>
        <authorList>
            <consortium name="US DOE Joint Genome Institute (JGI-PGF)"/>
            <person name="Walter F."/>
            <person name="Albersmeier A."/>
            <person name="Kalinowski J."/>
            <person name="Ruckert C."/>
        </authorList>
    </citation>
    <scope>NUCLEOTIDE SEQUENCE</scope>
    <source>
        <strain evidence="2">CGMCC 1.12921</strain>
    </source>
</reference>